<evidence type="ECO:0000313" key="2">
    <source>
        <dbReference type="EMBL" id="MBR9972892.1"/>
    </source>
</evidence>
<keyword evidence="3" id="KW-1185">Reference proteome</keyword>
<protein>
    <submittedName>
        <fullName evidence="2">Uncharacterized protein</fullName>
    </submittedName>
</protein>
<gene>
    <name evidence="2" type="ORF">KEC16_14305</name>
</gene>
<name>A0ABS5IEQ4_9PROT</name>
<evidence type="ECO:0000256" key="1">
    <source>
        <dbReference type="SAM" id="Phobius"/>
    </source>
</evidence>
<keyword evidence="1" id="KW-0472">Membrane</keyword>
<proteinExistence type="predicted"/>
<dbReference type="Proteomes" id="UP000680714">
    <property type="component" value="Unassembled WGS sequence"/>
</dbReference>
<sequence>MHIGQIDILRHLKKSASASVRYLRDAIRKITPITTDKEIWVCSRDPSHRYTTLPSEDGFCGHAECYGVGYLERQAQPNRGGRRTSVAALVGAFAIGVTLVSGVSTLMPLSMRNYATDESTRIHLLIRFFGFCAEERYAEAYRMLAAATQEQTSPEYFTQQMRRFGALVITDASPMRDDGLRTHLISRDIYGNIHNFISDARVACGATGCAITDFSINIFYISRR</sequence>
<organism evidence="2 3">
    <name type="scientific">Magnetospirillum sulfuroxidans</name>
    <dbReference type="NCBI Taxonomy" id="611300"/>
    <lineage>
        <taxon>Bacteria</taxon>
        <taxon>Pseudomonadati</taxon>
        <taxon>Pseudomonadota</taxon>
        <taxon>Alphaproteobacteria</taxon>
        <taxon>Rhodospirillales</taxon>
        <taxon>Rhodospirillaceae</taxon>
        <taxon>Magnetospirillum</taxon>
    </lineage>
</organism>
<keyword evidence="1" id="KW-0812">Transmembrane</keyword>
<dbReference type="EMBL" id="JAGTUF010000015">
    <property type="protein sequence ID" value="MBR9972892.1"/>
    <property type="molecule type" value="Genomic_DNA"/>
</dbReference>
<dbReference type="RefSeq" id="WP_211550104.1">
    <property type="nucleotide sequence ID" value="NZ_JAGTUF010000015.1"/>
</dbReference>
<evidence type="ECO:0000313" key="3">
    <source>
        <dbReference type="Proteomes" id="UP000680714"/>
    </source>
</evidence>
<feature type="transmembrane region" description="Helical" evidence="1">
    <location>
        <begin position="86"/>
        <end position="109"/>
    </location>
</feature>
<accession>A0ABS5IEQ4</accession>
<reference evidence="2 3" key="1">
    <citation type="submission" date="2021-04" db="EMBL/GenBank/DDBJ databases">
        <title>Magnetospirillum sulfuroxidans sp. nov., a facultative chemolithoautotrophic sulfur-oxidizing alphaproteobacterium isolated from freshwater sediment and proposals for Paramagetospirillum gen. nov., and Magnetospirillaceae fam. nov.</title>
        <authorList>
            <person name="Koziaeva V."/>
            <person name="Geelhoed J.S."/>
            <person name="Sorokin D.Y."/>
            <person name="Grouzdev D.S."/>
        </authorList>
    </citation>
    <scope>NUCLEOTIDE SEQUENCE [LARGE SCALE GENOMIC DNA]</scope>
    <source>
        <strain evidence="2 3">J10</strain>
    </source>
</reference>
<keyword evidence="1" id="KW-1133">Transmembrane helix</keyword>
<comment type="caution">
    <text evidence="2">The sequence shown here is derived from an EMBL/GenBank/DDBJ whole genome shotgun (WGS) entry which is preliminary data.</text>
</comment>